<dbReference type="GO" id="GO:0003676">
    <property type="term" value="F:nucleic acid binding"/>
    <property type="evidence" value="ECO:0007669"/>
    <property type="project" value="InterPro"/>
</dbReference>
<proteinExistence type="predicted"/>
<dbReference type="Proteomes" id="UP000024635">
    <property type="component" value="Unassembled WGS sequence"/>
</dbReference>
<dbReference type="InterPro" id="IPR036397">
    <property type="entry name" value="RNaseH_sf"/>
</dbReference>
<dbReference type="AlphaFoldDB" id="A0A016UB10"/>
<sequence length="149" mass="17250">MSPNYGSIRFLHDHVRPLTLKVIRQKILDLGWEVLTSPPYRRDLVPIDYQPILTLSNALHGKAFDDEDDLNRLSSYFFESMPVQLYAEGIETLLGNFQRVTHSWSSCLLFRYILSNILVINTESSWEKLNIQVKPVRLQHSDRGLCCTA</sequence>
<dbReference type="EMBL" id="JARK01001384">
    <property type="protein sequence ID" value="EYC12111.1"/>
    <property type="molecule type" value="Genomic_DNA"/>
</dbReference>
<dbReference type="Gene3D" id="3.30.420.10">
    <property type="entry name" value="Ribonuclease H-like superfamily/Ribonuclease H"/>
    <property type="match status" value="1"/>
</dbReference>
<dbReference type="OrthoDB" id="10617488at2759"/>
<name>A0A016UB10_9BILA</name>
<dbReference type="STRING" id="53326.A0A016UB10"/>
<organism evidence="1 2">
    <name type="scientific">Ancylostoma ceylanicum</name>
    <dbReference type="NCBI Taxonomy" id="53326"/>
    <lineage>
        <taxon>Eukaryota</taxon>
        <taxon>Metazoa</taxon>
        <taxon>Ecdysozoa</taxon>
        <taxon>Nematoda</taxon>
        <taxon>Chromadorea</taxon>
        <taxon>Rhabditida</taxon>
        <taxon>Rhabditina</taxon>
        <taxon>Rhabditomorpha</taxon>
        <taxon>Strongyloidea</taxon>
        <taxon>Ancylostomatidae</taxon>
        <taxon>Ancylostomatinae</taxon>
        <taxon>Ancylostoma</taxon>
    </lineage>
</organism>
<accession>A0A016UB10</accession>
<comment type="caution">
    <text evidence="1">The sequence shown here is derived from an EMBL/GenBank/DDBJ whole genome shotgun (WGS) entry which is preliminary data.</text>
</comment>
<dbReference type="InterPro" id="IPR052709">
    <property type="entry name" value="Transposase-MT_Hybrid"/>
</dbReference>
<dbReference type="PANTHER" id="PTHR46060">
    <property type="entry name" value="MARINER MOS1 TRANSPOSASE-LIKE PROTEIN"/>
    <property type="match status" value="1"/>
</dbReference>
<gene>
    <name evidence="1" type="primary">Acey_s0048.g1620</name>
    <name evidence="1" type="ORF">Y032_0048g1620</name>
</gene>
<reference evidence="2" key="1">
    <citation type="journal article" date="2015" name="Nat. Genet.">
        <title>The genome and transcriptome of the zoonotic hookworm Ancylostoma ceylanicum identify infection-specific gene families.</title>
        <authorList>
            <person name="Schwarz E.M."/>
            <person name="Hu Y."/>
            <person name="Antoshechkin I."/>
            <person name="Miller M.M."/>
            <person name="Sternberg P.W."/>
            <person name="Aroian R.V."/>
        </authorList>
    </citation>
    <scope>NUCLEOTIDE SEQUENCE</scope>
    <source>
        <strain evidence="2">HY135</strain>
    </source>
</reference>
<dbReference type="PANTHER" id="PTHR46060:SF3">
    <property type="entry name" value="PROTEIN GVQW3"/>
    <property type="match status" value="1"/>
</dbReference>
<evidence type="ECO:0000313" key="1">
    <source>
        <dbReference type="EMBL" id="EYC12111.1"/>
    </source>
</evidence>
<evidence type="ECO:0000313" key="2">
    <source>
        <dbReference type="Proteomes" id="UP000024635"/>
    </source>
</evidence>
<keyword evidence="2" id="KW-1185">Reference proteome</keyword>
<protein>
    <submittedName>
        <fullName evidence="1">Uncharacterized protein</fullName>
    </submittedName>
</protein>